<keyword evidence="3" id="KW-1185">Reference proteome</keyword>
<sequence length="155" mass="18432">MKKKKILFIIPIFGLIFISIVFFCDYTGMFKTDPDEQYAYKTVRTIQNEWKIQIDGSPELIDYKISDMSFRGDSEKFFVLKLKNENQIQTIKMNRIQDTDLENAFIQATQSGKGYDKMPDFTQEYTWKKIDKDNDSLFIIYSPQELKLYLLESRI</sequence>
<dbReference type="OrthoDB" id="1925681at2"/>
<keyword evidence="1" id="KW-0472">Membrane</keyword>
<comment type="caution">
    <text evidence="2">The sequence shown here is derived from an EMBL/GenBank/DDBJ whole genome shotgun (WGS) entry which is preliminary data.</text>
</comment>
<dbReference type="EMBL" id="ADKX01000035">
    <property type="protein sequence ID" value="EFW04590.1"/>
    <property type="molecule type" value="Genomic_DNA"/>
</dbReference>
<evidence type="ECO:0000313" key="2">
    <source>
        <dbReference type="EMBL" id="EFW04590.1"/>
    </source>
</evidence>
<reference evidence="2 3" key="1">
    <citation type="submission" date="2010-12" db="EMBL/GenBank/DDBJ databases">
        <title>The Genome Sequence of Coprobacillus sp. strain 29_1.</title>
        <authorList>
            <consortium name="The Broad Institute Genome Sequencing Platform"/>
            <person name="Earl A."/>
            <person name="Ward D."/>
            <person name="Feldgarden M."/>
            <person name="Gevers D."/>
            <person name="Daigneault M."/>
            <person name="Sibley C.D."/>
            <person name="White A."/>
            <person name="Strauss J."/>
            <person name="Allen-Vercoe E."/>
            <person name="Young S.K."/>
            <person name="Zeng Q."/>
            <person name="Gargeya S."/>
            <person name="Fitzgerald M."/>
            <person name="Haas B."/>
            <person name="Abouelleil A."/>
            <person name="Alvarado L."/>
            <person name="Arachchi H.M."/>
            <person name="Berlin A."/>
            <person name="Brown A."/>
            <person name="Chapman S.B."/>
            <person name="Chen Z."/>
            <person name="Dunbar C."/>
            <person name="Freedman E."/>
            <person name="Gearin G."/>
            <person name="Gellesch M."/>
            <person name="Goldberg J."/>
            <person name="Griggs A."/>
            <person name="Gujja S."/>
            <person name="Heilman E."/>
            <person name="Heiman D."/>
            <person name="Howarth C."/>
            <person name="Larson L."/>
            <person name="Lui A."/>
            <person name="MacDonald P.J.P."/>
            <person name="Mehta T."/>
            <person name="Montmayeur A."/>
            <person name="Murphy C."/>
            <person name="Neiman D."/>
            <person name="Pearson M."/>
            <person name="Priest M."/>
            <person name="Roberts A."/>
            <person name="Saif S."/>
            <person name="Shea T."/>
            <person name="Shenoy N."/>
            <person name="Sisk P."/>
            <person name="Stolte C."/>
            <person name="Sykes S."/>
            <person name="White J."/>
            <person name="Yandava C."/>
            <person name="Nusbaum C."/>
            <person name="Birren B."/>
        </authorList>
    </citation>
    <scope>NUCLEOTIDE SEQUENCE [LARGE SCALE GENOMIC DNA]</scope>
    <source>
        <strain evidence="2 3">29_1</strain>
    </source>
</reference>
<evidence type="ECO:0000256" key="1">
    <source>
        <dbReference type="SAM" id="Phobius"/>
    </source>
</evidence>
<dbReference type="Proteomes" id="UP000003157">
    <property type="component" value="Unassembled WGS sequence"/>
</dbReference>
<feature type="transmembrane region" description="Helical" evidence="1">
    <location>
        <begin position="6"/>
        <end position="24"/>
    </location>
</feature>
<keyword evidence="1" id="KW-1133">Transmembrane helix</keyword>
<proteinExistence type="predicted"/>
<gene>
    <name evidence="2" type="ORF">HMPREF9488_02161</name>
</gene>
<name>E7GBM0_9FIRM</name>
<dbReference type="GeneID" id="78230105"/>
<accession>E7GBM0</accession>
<keyword evidence="1" id="KW-0812">Transmembrane</keyword>
<dbReference type="HOGENOM" id="CLU_1692504_0_0_9"/>
<dbReference type="AlphaFoldDB" id="E7GBM0"/>
<dbReference type="STRING" id="100884.GCA_000269565_02271"/>
<evidence type="ECO:0000313" key="3">
    <source>
        <dbReference type="Proteomes" id="UP000003157"/>
    </source>
</evidence>
<dbReference type="RefSeq" id="WP_008789261.1">
    <property type="nucleotide sequence ID" value="NZ_AKCB01000001.1"/>
</dbReference>
<protein>
    <submittedName>
        <fullName evidence="2">Uncharacterized protein</fullName>
    </submittedName>
</protein>
<organism evidence="2 3">
    <name type="scientific">Coprobacillus cateniformis</name>
    <dbReference type="NCBI Taxonomy" id="100884"/>
    <lineage>
        <taxon>Bacteria</taxon>
        <taxon>Bacillati</taxon>
        <taxon>Bacillota</taxon>
        <taxon>Erysipelotrichia</taxon>
        <taxon>Erysipelotrichales</taxon>
        <taxon>Coprobacillaceae</taxon>
        <taxon>Coprobacillus</taxon>
    </lineage>
</organism>